<keyword evidence="2 9" id="KW-0645">Protease</keyword>
<dbReference type="Proteomes" id="UP000028922">
    <property type="component" value="Unassembled WGS sequence"/>
</dbReference>
<feature type="binding site" evidence="9">
    <location>
        <position position="134"/>
    </location>
    <ligand>
        <name>Zn(2+)</name>
        <dbReference type="ChEBI" id="CHEBI:29105"/>
        <note>catalytic</note>
    </ligand>
</feature>
<evidence type="ECO:0000256" key="10">
    <source>
        <dbReference type="PIRNR" id="PIRNR026671"/>
    </source>
</evidence>
<dbReference type="EMBL" id="JPSP01000018">
    <property type="protein sequence ID" value="KFF40991.1"/>
    <property type="molecule type" value="Genomic_DNA"/>
</dbReference>
<comment type="cofactor">
    <cofactor evidence="9">
        <name>Zn(2+)</name>
        <dbReference type="ChEBI" id="CHEBI:29105"/>
    </cofactor>
    <text evidence="9">Binds 1 zinc ion per subunit.</text>
</comment>
<dbReference type="InterPro" id="IPR000755">
    <property type="entry name" value="A_A_dipeptidase"/>
</dbReference>
<accession>A0A086CFM7</accession>
<keyword evidence="8 10" id="KW-0961">Cell wall biogenesis/degradation</keyword>
<dbReference type="GO" id="GO:0008270">
    <property type="term" value="F:zinc ion binding"/>
    <property type="evidence" value="ECO:0007669"/>
    <property type="project" value="UniProtKB-UniRule"/>
</dbReference>
<evidence type="ECO:0000256" key="5">
    <source>
        <dbReference type="ARBA" id="ARBA00022833"/>
    </source>
</evidence>
<evidence type="ECO:0000256" key="9">
    <source>
        <dbReference type="HAMAP-Rule" id="MF_01924"/>
    </source>
</evidence>
<sequence>MKNYSNVLIQDCKDGLVPIPLEYFSVQNPHPYKKLGATYKNKSPYYLRSRVLEALQNVQNCLQTEYGGWKLHIFDAYRPIEVQQFMVDYTFSYLIKEKKLTLRELSILEKKKILNQVYKIWAIPSEDYTSPPPHSTGAAIDLTLVDCKGNLLDMGCEIDDLSEKSQPFYYFQSNNSEAKAYNRRRGILNKVMSNYGFLRHPNEWWHFSQGDQMWAWQSNKKVAYYGRV</sequence>
<keyword evidence="6 9" id="KW-0224">Dipeptidase</keyword>
<feature type="site" description="Transition state stabilizer" evidence="9">
    <location>
        <position position="78"/>
    </location>
</feature>
<comment type="function">
    <text evidence="9 10">Catalyzes hydrolysis of the D-alanyl-D-alanine dipeptide.</text>
</comment>
<dbReference type="eggNOG" id="COG2173">
    <property type="taxonomic scope" value="Bacteria"/>
</dbReference>
<dbReference type="HAMAP" id="MF_01924">
    <property type="entry name" value="A_A_dipeptidase"/>
    <property type="match status" value="1"/>
</dbReference>
<dbReference type="EC" id="3.4.13.22" evidence="9 10"/>
<protein>
    <recommendedName>
        <fullName evidence="9 10">D-alanyl-D-alanine dipeptidase</fullName>
        <shortName evidence="9 10">D-Ala-D-Ala dipeptidase</shortName>
        <ecNumber evidence="9 10">3.4.13.22</ecNumber>
    </recommendedName>
</protein>
<dbReference type="InterPro" id="IPR009045">
    <property type="entry name" value="Zn_M74/Hedgehog-like"/>
</dbReference>
<dbReference type="PANTHER" id="PTHR43126:SF2">
    <property type="entry name" value="D-ALANYL-D-ALANINE DIPEPTIDASE"/>
    <property type="match status" value="1"/>
</dbReference>
<evidence type="ECO:0000313" key="11">
    <source>
        <dbReference type="EMBL" id="KFF40991.1"/>
    </source>
</evidence>
<proteinExistence type="inferred from homology"/>
<dbReference type="PIRSF" id="PIRSF026671">
    <property type="entry name" value="AA_dipeptidase"/>
    <property type="match status" value="1"/>
</dbReference>
<dbReference type="AlphaFoldDB" id="A0A086CFM7"/>
<dbReference type="Gene3D" id="3.30.1380.10">
    <property type="match status" value="1"/>
</dbReference>
<dbReference type="Pfam" id="PF01427">
    <property type="entry name" value="Peptidase_M15"/>
    <property type="match status" value="1"/>
</dbReference>
<feature type="binding site" evidence="9">
    <location>
        <position position="206"/>
    </location>
    <ligand>
        <name>Zn(2+)</name>
        <dbReference type="ChEBI" id="CHEBI:29105"/>
        <note>catalytic</note>
    </ligand>
</feature>
<name>A0A086CFM7_9CHRO</name>
<feature type="binding site" evidence="9">
    <location>
        <position position="141"/>
    </location>
    <ligand>
        <name>Zn(2+)</name>
        <dbReference type="ChEBI" id="CHEBI:29105"/>
        <note>catalytic</note>
    </ligand>
</feature>
<dbReference type="GO" id="GO:0008237">
    <property type="term" value="F:metallopeptidase activity"/>
    <property type="evidence" value="ECO:0007669"/>
    <property type="project" value="UniProtKB-KW"/>
</dbReference>
<comment type="similarity">
    <text evidence="9 10">Belongs to the peptidase M15D family.</text>
</comment>
<evidence type="ECO:0000313" key="12">
    <source>
        <dbReference type="Proteomes" id="UP000028922"/>
    </source>
</evidence>
<evidence type="ECO:0000256" key="6">
    <source>
        <dbReference type="ARBA" id="ARBA00022997"/>
    </source>
</evidence>
<dbReference type="GO" id="GO:0160237">
    <property type="term" value="F:D-Ala-D-Ala dipeptidase activity"/>
    <property type="evidence" value="ECO:0007669"/>
    <property type="project" value="UniProtKB-EC"/>
</dbReference>
<feature type="active site" description="Proton donor/acceptor" evidence="9">
    <location>
        <position position="203"/>
    </location>
</feature>
<dbReference type="GO" id="GO:0006508">
    <property type="term" value="P:proteolysis"/>
    <property type="evidence" value="ECO:0007669"/>
    <property type="project" value="UniProtKB-KW"/>
</dbReference>
<evidence type="ECO:0000256" key="1">
    <source>
        <dbReference type="ARBA" id="ARBA00001362"/>
    </source>
</evidence>
<comment type="caution">
    <text evidence="11">The sequence shown here is derived from an EMBL/GenBank/DDBJ whole genome shotgun (WGS) entry which is preliminary data.</text>
</comment>
<dbReference type="SUPFAM" id="SSF55166">
    <property type="entry name" value="Hedgehog/DD-peptidase"/>
    <property type="match status" value="1"/>
</dbReference>
<keyword evidence="7 9" id="KW-0482">Metalloprotease</keyword>
<reference evidence="11 12" key="1">
    <citation type="submission" date="2014-08" db="EMBL/GenBank/DDBJ databases">
        <title>Comparative genomics reveals surprising divergence of two closely related strains of uncultivated UCYN-A cyanobacteria.</title>
        <authorList>
            <person name="Bombar D."/>
            <person name="Heller P."/>
            <person name="Sanchez-Baracaldo P."/>
            <person name="Carter B.J."/>
            <person name="Zert J.P."/>
        </authorList>
    </citation>
    <scope>NUCLEOTIDE SEQUENCE [LARGE SCALE GENOMIC DNA]</scope>
</reference>
<evidence type="ECO:0000256" key="8">
    <source>
        <dbReference type="ARBA" id="ARBA00023316"/>
    </source>
</evidence>
<evidence type="ECO:0000256" key="3">
    <source>
        <dbReference type="ARBA" id="ARBA00022723"/>
    </source>
</evidence>
<organism evidence="11 12">
    <name type="scientific">Candidatus Atelocyanobacterium thalassa isolate SIO64986</name>
    <dbReference type="NCBI Taxonomy" id="1527444"/>
    <lineage>
        <taxon>Bacteria</taxon>
        <taxon>Bacillati</taxon>
        <taxon>Cyanobacteriota</taxon>
        <taxon>Cyanophyceae</taxon>
        <taxon>Oscillatoriophycideae</taxon>
        <taxon>Chroococcales</taxon>
        <taxon>Aphanothecaceae</taxon>
        <taxon>Candidatus Atelocyanobacterium</taxon>
        <taxon>Candidatus Atelocyanobacterium thalassae</taxon>
    </lineage>
</organism>
<dbReference type="STRING" id="1527444.ucyna2_01200"/>
<comment type="catalytic activity">
    <reaction evidence="1 9 10">
        <text>D-alanyl-D-alanine + H2O = 2 D-alanine</text>
        <dbReference type="Rhea" id="RHEA:20661"/>
        <dbReference type="ChEBI" id="CHEBI:15377"/>
        <dbReference type="ChEBI" id="CHEBI:57416"/>
        <dbReference type="ChEBI" id="CHEBI:57822"/>
        <dbReference type="EC" id="3.4.13.22"/>
    </reaction>
</comment>
<evidence type="ECO:0000256" key="7">
    <source>
        <dbReference type="ARBA" id="ARBA00023049"/>
    </source>
</evidence>
<gene>
    <name evidence="11" type="ORF">ucyna2_01200</name>
</gene>
<evidence type="ECO:0000256" key="4">
    <source>
        <dbReference type="ARBA" id="ARBA00022801"/>
    </source>
</evidence>
<keyword evidence="5 9" id="KW-0862">Zinc</keyword>
<dbReference type="GO" id="GO:0071555">
    <property type="term" value="P:cell wall organization"/>
    <property type="evidence" value="ECO:0007669"/>
    <property type="project" value="UniProtKB-KW"/>
</dbReference>
<keyword evidence="3 9" id="KW-0479">Metal-binding</keyword>
<keyword evidence="4 9" id="KW-0378">Hydrolase</keyword>
<evidence type="ECO:0000256" key="2">
    <source>
        <dbReference type="ARBA" id="ARBA00022670"/>
    </source>
</evidence>
<dbReference type="PATRIC" id="fig|1527444.3.peg.1147"/>
<dbReference type="PANTHER" id="PTHR43126">
    <property type="entry name" value="D-ALANYL-D-ALANINE DIPEPTIDASE"/>
    <property type="match status" value="1"/>
</dbReference>